<comment type="caution">
    <text evidence="1">The sequence shown here is derived from an EMBL/GenBank/DDBJ whole genome shotgun (WGS) entry which is preliminary data.</text>
</comment>
<reference evidence="1 2" key="1">
    <citation type="submission" date="2021-08" db="EMBL/GenBank/DDBJ databases">
        <authorList>
            <person name="Tuo L."/>
        </authorList>
    </citation>
    <scope>NUCLEOTIDE SEQUENCE [LARGE SCALE GENOMIC DNA]</scope>
    <source>
        <strain evidence="1 2">JCM 31229</strain>
    </source>
</reference>
<keyword evidence="2" id="KW-1185">Reference proteome</keyword>
<evidence type="ECO:0000313" key="1">
    <source>
        <dbReference type="EMBL" id="MBY8822481.1"/>
    </source>
</evidence>
<evidence type="ECO:0000313" key="2">
    <source>
        <dbReference type="Proteomes" id="UP000706039"/>
    </source>
</evidence>
<dbReference type="EMBL" id="JAINVV010000004">
    <property type="protein sequence ID" value="MBY8822481.1"/>
    <property type="molecule type" value="Genomic_DNA"/>
</dbReference>
<accession>A0ABS7PMM4</accession>
<dbReference type="PROSITE" id="PS51257">
    <property type="entry name" value="PROKAR_LIPOPROTEIN"/>
    <property type="match status" value="1"/>
</dbReference>
<dbReference type="Proteomes" id="UP000706039">
    <property type="component" value="Unassembled WGS sequence"/>
</dbReference>
<protein>
    <recommendedName>
        <fullName evidence="3">Lipoprotein</fullName>
    </recommendedName>
</protein>
<dbReference type="RefSeq" id="WP_222989558.1">
    <property type="nucleotide sequence ID" value="NZ_JAINVV010000004.1"/>
</dbReference>
<proteinExistence type="predicted"/>
<gene>
    <name evidence="1" type="ORF">K7G82_09270</name>
</gene>
<evidence type="ECO:0008006" key="3">
    <source>
        <dbReference type="Google" id="ProtNLM"/>
    </source>
</evidence>
<organism evidence="1 2">
    <name type="scientific">Sphingomonas colocasiae</name>
    <dbReference type="NCBI Taxonomy" id="1848973"/>
    <lineage>
        <taxon>Bacteria</taxon>
        <taxon>Pseudomonadati</taxon>
        <taxon>Pseudomonadota</taxon>
        <taxon>Alphaproteobacteria</taxon>
        <taxon>Sphingomonadales</taxon>
        <taxon>Sphingomonadaceae</taxon>
        <taxon>Sphingomonas</taxon>
    </lineage>
</organism>
<sequence length="213" mass="22491">MNKALLIVLPGLVAATVACGPKQVALSADPVERAATCGVVAAAHARVNTTDIKAPLSVEAKGETLRYALLTGARQESFSAEQAGAVVKRMPEIADEVTDGKWEKLVEPCAQAYPAAATAQPELPKDPLVAGLGCDMLRQFVGRALASDGRYEETLTQYSALERKLDGKLAPLMARQGIDNGAEGIEQKRKAMSTVAKLGNPTAVMDACVQRYI</sequence>
<name>A0ABS7PMM4_9SPHN</name>